<accession>A0AAE1EMZ6</accession>
<feature type="region of interest" description="Disordered" evidence="1">
    <location>
        <begin position="43"/>
        <end position="74"/>
    </location>
</feature>
<protein>
    <submittedName>
        <fullName evidence="2">Uncharacterized protein</fullName>
    </submittedName>
</protein>
<evidence type="ECO:0000313" key="2">
    <source>
        <dbReference type="EMBL" id="KAK3858014.1"/>
    </source>
</evidence>
<gene>
    <name evidence="2" type="ORF">Pcinc_035766</name>
</gene>
<dbReference type="EMBL" id="JAWQEG010005437">
    <property type="protein sequence ID" value="KAK3858014.1"/>
    <property type="molecule type" value="Genomic_DNA"/>
</dbReference>
<reference evidence="2" key="1">
    <citation type="submission" date="2023-10" db="EMBL/GenBank/DDBJ databases">
        <title>Genome assemblies of two species of porcelain crab, Petrolisthes cinctipes and Petrolisthes manimaculis (Anomura: Porcellanidae).</title>
        <authorList>
            <person name="Angst P."/>
        </authorList>
    </citation>
    <scope>NUCLEOTIDE SEQUENCE</scope>
    <source>
        <strain evidence="2">PB745_01</strain>
        <tissue evidence="2">Gill</tissue>
    </source>
</reference>
<evidence type="ECO:0000313" key="3">
    <source>
        <dbReference type="Proteomes" id="UP001286313"/>
    </source>
</evidence>
<keyword evidence="3" id="KW-1185">Reference proteome</keyword>
<evidence type="ECO:0000256" key="1">
    <source>
        <dbReference type="SAM" id="MobiDB-lite"/>
    </source>
</evidence>
<organism evidence="2 3">
    <name type="scientific">Petrolisthes cinctipes</name>
    <name type="common">Flat porcelain crab</name>
    <dbReference type="NCBI Taxonomy" id="88211"/>
    <lineage>
        <taxon>Eukaryota</taxon>
        <taxon>Metazoa</taxon>
        <taxon>Ecdysozoa</taxon>
        <taxon>Arthropoda</taxon>
        <taxon>Crustacea</taxon>
        <taxon>Multicrustacea</taxon>
        <taxon>Malacostraca</taxon>
        <taxon>Eumalacostraca</taxon>
        <taxon>Eucarida</taxon>
        <taxon>Decapoda</taxon>
        <taxon>Pleocyemata</taxon>
        <taxon>Anomura</taxon>
        <taxon>Galatheoidea</taxon>
        <taxon>Porcellanidae</taxon>
        <taxon>Petrolisthes</taxon>
    </lineage>
</organism>
<dbReference type="Proteomes" id="UP001286313">
    <property type="component" value="Unassembled WGS sequence"/>
</dbReference>
<dbReference type="AlphaFoldDB" id="A0AAE1EMZ6"/>
<feature type="compositionally biased region" description="Low complexity" evidence="1">
    <location>
        <begin position="43"/>
        <end position="67"/>
    </location>
</feature>
<comment type="caution">
    <text evidence="2">The sequence shown here is derived from an EMBL/GenBank/DDBJ whole genome shotgun (WGS) entry which is preliminary data.</text>
</comment>
<name>A0AAE1EMZ6_PETCI</name>
<proteinExistence type="predicted"/>
<sequence length="136" mass="14948">MDGPEHHLGRISCTLGYLGPRPPHPFLFHSLHPFLFHLSTPSSSIPPTHPSTPSSSIPPTHPSTPSSTTPPPLYPILFHSPHPTPLPFPLPPPPPLYPILFPLPTTHIQSFPQLITHSSTPSITFSLHPPYTLFHN</sequence>